<sequence length="404" mass="45751">MTKMPELRFAGFDGEWEENTLGKLNEFSKGKGYSKNDLSDEGNPIFLYGQMYTDYKMQINELKTYVKSIKSSSVLSIGNEVLIPTSGETALDLARASHMNMAGVILGGDLNILTPCEKISPHFEALTLSTEKNRKNLSKLAQGKSVVHLYGSDIKKDVISYPDIKEQEDIGDLFSKIDQLIESQQELVDQTIAFKKSMLQKMFPKKDSIVPEFRFDEFKDNWMPVQLSKIGKTVTGNTPSTKNNLYWNDKPDNIWVTPTDIDGPTIYNSERYLTELGLGKSRYLPENSVLITSIASIGKNTINIVPVSINQQINAIIPSNHSSYFILQAMNNSKNRFESLAGNSATKIINKSTFDRFEIIVPCLEEQEKIGNFFKKLDEKIAREEKLLDAYRDMKKSLLQKMFV</sequence>
<dbReference type="PANTHER" id="PTHR30408">
    <property type="entry name" value="TYPE-1 RESTRICTION ENZYME ECOKI SPECIFICITY PROTEIN"/>
    <property type="match status" value="1"/>
</dbReference>
<evidence type="ECO:0000256" key="1">
    <source>
        <dbReference type="ARBA" id="ARBA00010923"/>
    </source>
</evidence>
<keyword evidence="3" id="KW-0238">DNA-binding</keyword>
<evidence type="ECO:0000256" key="2">
    <source>
        <dbReference type="ARBA" id="ARBA00022747"/>
    </source>
</evidence>
<dbReference type="GO" id="GO:0003677">
    <property type="term" value="F:DNA binding"/>
    <property type="evidence" value="ECO:0007669"/>
    <property type="project" value="UniProtKB-KW"/>
</dbReference>
<dbReference type="InterPro" id="IPR000055">
    <property type="entry name" value="Restrct_endonuc_typeI_TRD"/>
</dbReference>
<dbReference type="RefSeq" id="WP_115594993.1">
    <property type="nucleotide sequence ID" value="NZ_UFTA01000002.1"/>
</dbReference>
<evidence type="ECO:0000256" key="3">
    <source>
        <dbReference type="ARBA" id="ARBA00023125"/>
    </source>
</evidence>
<reference evidence="6 7" key="1">
    <citation type="submission" date="2018-06" db="EMBL/GenBank/DDBJ databases">
        <authorList>
            <consortium name="Pathogen Informatics"/>
            <person name="Doyle S."/>
        </authorList>
    </citation>
    <scope>NUCLEOTIDE SEQUENCE [LARGE SCALE GENOMIC DNA]</scope>
    <source>
        <strain evidence="6 7">NCTC9810</strain>
    </source>
</reference>
<dbReference type="REBASE" id="375876">
    <property type="entry name" value="S.Aoc9810I"/>
</dbReference>
<dbReference type="AlphaFoldDB" id="A0A380WT69"/>
<feature type="domain" description="Type I restriction modification DNA specificity" evidence="5">
    <location>
        <begin position="220"/>
        <end position="388"/>
    </location>
</feature>
<dbReference type="InterPro" id="IPR044946">
    <property type="entry name" value="Restrct_endonuc_typeI_TRD_sf"/>
</dbReference>
<name>A0A380WT69_9FIRM</name>
<dbReference type="GO" id="GO:0009307">
    <property type="term" value="P:DNA restriction-modification system"/>
    <property type="evidence" value="ECO:0007669"/>
    <property type="project" value="UniProtKB-KW"/>
</dbReference>
<dbReference type="InterPro" id="IPR052021">
    <property type="entry name" value="Type-I_RS_S_subunit"/>
</dbReference>
<dbReference type="Gene3D" id="1.10.287.1120">
    <property type="entry name" value="Bipartite methylase S protein"/>
    <property type="match status" value="1"/>
</dbReference>
<keyword evidence="4" id="KW-0175">Coiled coil</keyword>
<dbReference type="Proteomes" id="UP000255124">
    <property type="component" value="Unassembled WGS sequence"/>
</dbReference>
<dbReference type="Pfam" id="PF01420">
    <property type="entry name" value="Methylase_S"/>
    <property type="match status" value="2"/>
</dbReference>
<protein>
    <submittedName>
        <fullName evidence="6">EcoKI restriction-modification system protein HsdS</fullName>
    </submittedName>
</protein>
<dbReference type="CDD" id="cd17286">
    <property type="entry name" value="RMtype1_S_Lla161ORF747P_TRD1-CR1_like"/>
    <property type="match status" value="1"/>
</dbReference>
<evidence type="ECO:0000259" key="5">
    <source>
        <dbReference type="Pfam" id="PF01420"/>
    </source>
</evidence>
<feature type="coiled-coil region" evidence="4">
    <location>
        <begin position="374"/>
        <end position="401"/>
    </location>
</feature>
<dbReference type="Gene3D" id="3.90.220.20">
    <property type="entry name" value="DNA methylase specificity domains"/>
    <property type="match status" value="2"/>
</dbReference>
<gene>
    <name evidence="6" type="ORF">NCTC9810_00390</name>
</gene>
<accession>A0A380WT69</accession>
<comment type="similarity">
    <text evidence="1">Belongs to the type-I restriction system S methylase family.</text>
</comment>
<evidence type="ECO:0000313" key="6">
    <source>
        <dbReference type="EMBL" id="SUU92069.1"/>
    </source>
</evidence>
<keyword evidence="2" id="KW-0680">Restriction system</keyword>
<dbReference type="PANTHER" id="PTHR30408:SF12">
    <property type="entry name" value="TYPE I RESTRICTION ENZYME MJAVIII SPECIFICITY SUBUNIT"/>
    <property type="match status" value="1"/>
</dbReference>
<evidence type="ECO:0000313" key="7">
    <source>
        <dbReference type="Proteomes" id="UP000255124"/>
    </source>
</evidence>
<organism evidence="6 7">
    <name type="scientific">Anaerococcus octavius</name>
    <dbReference type="NCBI Taxonomy" id="54007"/>
    <lineage>
        <taxon>Bacteria</taxon>
        <taxon>Bacillati</taxon>
        <taxon>Bacillota</taxon>
        <taxon>Tissierellia</taxon>
        <taxon>Tissierellales</taxon>
        <taxon>Peptoniphilaceae</taxon>
        <taxon>Anaerococcus</taxon>
    </lineage>
</organism>
<proteinExistence type="inferred from homology"/>
<feature type="domain" description="Type I restriction modification DNA specificity" evidence="5">
    <location>
        <begin position="15"/>
        <end position="186"/>
    </location>
</feature>
<dbReference type="SUPFAM" id="SSF116734">
    <property type="entry name" value="DNA methylase specificity domain"/>
    <property type="match status" value="2"/>
</dbReference>
<dbReference type="OrthoDB" id="9795776at2"/>
<evidence type="ECO:0000256" key="4">
    <source>
        <dbReference type="SAM" id="Coils"/>
    </source>
</evidence>
<dbReference type="EMBL" id="UFTA01000002">
    <property type="protein sequence ID" value="SUU92069.1"/>
    <property type="molecule type" value="Genomic_DNA"/>
</dbReference>